<dbReference type="InterPro" id="IPR008972">
    <property type="entry name" value="Cupredoxin"/>
</dbReference>
<reference evidence="2 3" key="1">
    <citation type="submission" date="2021-03" db="EMBL/GenBank/DDBJ databases">
        <title>Sequencing the genomes of 1000 actinobacteria strains.</title>
        <authorList>
            <person name="Klenk H.-P."/>
        </authorList>
    </citation>
    <scope>NUCLEOTIDE SEQUENCE [LARGE SCALE GENOMIC DNA]</scope>
    <source>
        <strain evidence="2 3">DSM 45510</strain>
    </source>
</reference>
<organism evidence="2 3">
    <name type="scientific">Amycolatopsis magusensis</name>
    <dbReference type="NCBI Taxonomy" id="882444"/>
    <lineage>
        <taxon>Bacteria</taxon>
        <taxon>Bacillati</taxon>
        <taxon>Actinomycetota</taxon>
        <taxon>Actinomycetes</taxon>
        <taxon>Pseudonocardiales</taxon>
        <taxon>Pseudonocardiaceae</taxon>
        <taxon>Amycolatopsis</taxon>
    </lineage>
</organism>
<dbReference type="SUPFAM" id="SSF49503">
    <property type="entry name" value="Cupredoxins"/>
    <property type="match status" value="1"/>
</dbReference>
<dbReference type="Gene3D" id="2.60.40.420">
    <property type="entry name" value="Cupredoxins - blue copper proteins"/>
    <property type="match status" value="1"/>
</dbReference>
<gene>
    <name evidence="2" type="ORF">JOM49_004089</name>
</gene>
<accession>A0ABS4PTC4</accession>
<dbReference type="RefSeq" id="WP_209665850.1">
    <property type="nucleotide sequence ID" value="NZ_JAGGMS010000001.1"/>
</dbReference>
<feature type="signal peptide" evidence="1">
    <location>
        <begin position="1"/>
        <end position="20"/>
    </location>
</feature>
<evidence type="ECO:0000256" key="1">
    <source>
        <dbReference type="SAM" id="SignalP"/>
    </source>
</evidence>
<sequence length="112" mass="11621">MSWCARGLAVLAVVCLTACGSPEPEQVGATHRFAVTGGSRTEGPDRIDATTGSAVTIEVTCDATDELHVHGYDKAAPCEPGAPASLTFTADVPGVFEVELHETGPLTQLRVQ</sequence>
<dbReference type="Proteomes" id="UP000741013">
    <property type="component" value="Unassembled WGS sequence"/>
</dbReference>
<keyword evidence="3" id="KW-1185">Reference proteome</keyword>
<protein>
    <submittedName>
        <fullName evidence="2">Uncharacterized protein</fullName>
    </submittedName>
</protein>
<feature type="chain" id="PRO_5047487345" evidence="1">
    <location>
        <begin position="21"/>
        <end position="112"/>
    </location>
</feature>
<evidence type="ECO:0000313" key="3">
    <source>
        <dbReference type="Proteomes" id="UP000741013"/>
    </source>
</evidence>
<name>A0ABS4PTC4_9PSEU</name>
<keyword evidence="1" id="KW-0732">Signal</keyword>
<proteinExistence type="predicted"/>
<dbReference type="EMBL" id="JAGGMS010000001">
    <property type="protein sequence ID" value="MBP2182563.1"/>
    <property type="molecule type" value="Genomic_DNA"/>
</dbReference>
<comment type="caution">
    <text evidence="2">The sequence shown here is derived from an EMBL/GenBank/DDBJ whole genome shotgun (WGS) entry which is preliminary data.</text>
</comment>
<evidence type="ECO:0000313" key="2">
    <source>
        <dbReference type="EMBL" id="MBP2182563.1"/>
    </source>
</evidence>